<dbReference type="AlphaFoldDB" id="A0A9P1CAQ7"/>
<organism evidence="2">
    <name type="scientific">Cladocopium goreaui</name>
    <dbReference type="NCBI Taxonomy" id="2562237"/>
    <lineage>
        <taxon>Eukaryota</taxon>
        <taxon>Sar</taxon>
        <taxon>Alveolata</taxon>
        <taxon>Dinophyceae</taxon>
        <taxon>Suessiales</taxon>
        <taxon>Symbiodiniaceae</taxon>
        <taxon>Cladocopium</taxon>
    </lineage>
</organism>
<evidence type="ECO:0000256" key="1">
    <source>
        <dbReference type="SAM" id="MobiDB-lite"/>
    </source>
</evidence>
<accession>A0A9P1CAQ7</accession>
<evidence type="ECO:0000313" key="2">
    <source>
        <dbReference type="EMBL" id="CAI3988712.1"/>
    </source>
</evidence>
<protein>
    <submittedName>
        <fullName evidence="2">Uncharacterized protein</fullName>
    </submittedName>
</protein>
<proteinExistence type="predicted"/>
<keyword evidence="4" id="KW-1185">Reference proteome</keyword>
<dbReference type="Proteomes" id="UP001152797">
    <property type="component" value="Unassembled WGS sequence"/>
</dbReference>
<feature type="region of interest" description="Disordered" evidence="1">
    <location>
        <begin position="26"/>
        <end position="63"/>
    </location>
</feature>
<gene>
    <name evidence="2" type="ORF">C1SCF055_LOCUS15838</name>
</gene>
<sequence length="1026" mass="114076">MSGVSGISEGDMLAYIKAAAERSPLDLARERAQAEQSSGEKVEPPLPPPDQSPSENEDGEDYGKAEDQAMKVESKFMTEYKKHIRVDVTHCKRNFNFQLYGSREMSLLAAIEFEKYAKSVMYDFDSYGRKPDKRKVVLDAHGLGSYYNKKTIPVQRKALTDALSTGESTLMEKEIVENVWKKVVPKEILEKTSIGFSKHSVMFTVEFHGSKQQLKQPLKTLQLAVDWAKGLHCADQDGALSQSIHDIAAKGKDVAAQDDALQALAASQQGDLEEIAVTMGKSCQVAELSQSEDVTQSFLQTMKFVGPESLRSSAYAYKGLIHELMGRANDQNISKVGIMAGKDDAVIEVCVGDDVSTILSSDEMNNHWKKLGYEIMGLVAWSHGSTISSKYEEDMAKLVSIKDKPYLLMVCYATGDPDTWEFNLGGSGMFTMVDMMNKSKKRRKDVVYKVFPIEKVGVTVQDEAKALIAKAVGNHVMENMKQAYSSCKARYLKHKTPPDGYCFWHCILAGLDETYFQVKRHASGFAMSNRREQAEAQAAKNLMYSGAGDGNAETMFENGYVQLQQISEIRRQLNLAIRVTVDDEVASVLHDASQHDACEHQVSQAQSQLADDKPNVSNGDTEQLCVAHSDVTALENATSVGELQYVMKEKCMEEMLFKIFQPILDEHVQQTAHSSQDSDVEPTQPQKQQSASPCQVQSPPPAPQVDSDEVESKDGNSPQCQVQSQKPPSAPQAYSEQIVSKDDNPPQCQVQTQPLPEDTHDTVDKCFALRLPNDILNQMFQLENSSVVMKWKHKLQAGNTKVCFVSSEGRTIVVATASLSGIDTISSIADLRIHAACKDASKHEKELWRSSLLQNKSLFVWNFQDLKNLSIPLELPLFRGRSIWVSLSELKPHVETPIPGMDLRETCEFFLNRLPPNDYEKLGDRLRALDGCSISVGSTCSGTDICVGMMKATIAKLNEVFNASRHHLVHFVASGVYIYTNEITGVVIVRLKIVSFWSTYAKGIKRLQIEYGIKQPALLAFCIAYY</sequence>
<evidence type="ECO:0000313" key="3">
    <source>
        <dbReference type="EMBL" id="CAL1142087.1"/>
    </source>
</evidence>
<feature type="region of interest" description="Disordered" evidence="1">
    <location>
        <begin position="669"/>
        <end position="759"/>
    </location>
</feature>
<reference evidence="3" key="2">
    <citation type="submission" date="2024-04" db="EMBL/GenBank/DDBJ databases">
        <authorList>
            <person name="Chen Y."/>
            <person name="Shah S."/>
            <person name="Dougan E. K."/>
            <person name="Thang M."/>
            <person name="Chan C."/>
        </authorList>
    </citation>
    <scope>NUCLEOTIDE SEQUENCE [LARGE SCALE GENOMIC DNA]</scope>
</reference>
<dbReference type="EMBL" id="CAMXCT020001293">
    <property type="protein sequence ID" value="CAL1142087.1"/>
    <property type="molecule type" value="Genomic_DNA"/>
</dbReference>
<dbReference type="EMBL" id="CAMXCT010001293">
    <property type="protein sequence ID" value="CAI3988712.1"/>
    <property type="molecule type" value="Genomic_DNA"/>
</dbReference>
<reference evidence="2" key="1">
    <citation type="submission" date="2022-10" db="EMBL/GenBank/DDBJ databases">
        <authorList>
            <person name="Chen Y."/>
            <person name="Dougan E. K."/>
            <person name="Chan C."/>
            <person name="Rhodes N."/>
            <person name="Thang M."/>
        </authorList>
    </citation>
    <scope>NUCLEOTIDE SEQUENCE</scope>
</reference>
<dbReference type="EMBL" id="CAMXCT030001293">
    <property type="protein sequence ID" value="CAL4776024.1"/>
    <property type="molecule type" value="Genomic_DNA"/>
</dbReference>
<feature type="compositionally biased region" description="Polar residues" evidence="1">
    <location>
        <begin position="669"/>
        <end position="697"/>
    </location>
</feature>
<comment type="caution">
    <text evidence="2">The sequence shown here is derived from an EMBL/GenBank/DDBJ whole genome shotgun (WGS) entry which is preliminary data.</text>
</comment>
<feature type="compositionally biased region" description="Basic and acidic residues" evidence="1">
    <location>
        <begin position="26"/>
        <end position="43"/>
    </location>
</feature>
<evidence type="ECO:0000313" key="4">
    <source>
        <dbReference type="Proteomes" id="UP001152797"/>
    </source>
</evidence>
<feature type="compositionally biased region" description="Polar residues" evidence="1">
    <location>
        <begin position="715"/>
        <end position="738"/>
    </location>
</feature>
<name>A0A9P1CAQ7_9DINO</name>